<evidence type="ECO:0000256" key="4">
    <source>
        <dbReference type="ARBA" id="ARBA00022614"/>
    </source>
</evidence>
<dbReference type="InterPro" id="IPR001611">
    <property type="entry name" value="Leu-rich_rpt"/>
</dbReference>
<dbReference type="Pfam" id="PF13855">
    <property type="entry name" value="LRR_8"/>
    <property type="match status" value="1"/>
</dbReference>
<evidence type="ECO:0000256" key="1">
    <source>
        <dbReference type="ARBA" id="ARBA00004236"/>
    </source>
</evidence>
<keyword evidence="9" id="KW-0472">Membrane</keyword>
<dbReference type="Proteomes" id="UP000283530">
    <property type="component" value="Unassembled WGS sequence"/>
</dbReference>
<comment type="caution">
    <text evidence="11">The sequence shown here is derived from an EMBL/GenBank/DDBJ whole genome shotgun (WGS) entry which is preliminary data.</text>
</comment>
<proteinExistence type="inferred from homology"/>
<reference evidence="11 12" key="1">
    <citation type="journal article" date="2019" name="Nat. Plants">
        <title>Stout camphor tree genome fills gaps in understanding of flowering plant genome evolution.</title>
        <authorList>
            <person name="Chaw S.M."/>
            <person name="Liu Y.C."/>
            <person name="Wu Y.W."/>
            <person name="Wang H.Y."/>
            <person name="Lin C.I."/>
            <person name="Wu C.S."/>
            <person name="Ke H.M."/>
            <person name="Chang L.Y."/>
            <person name="Hsu C.Y."/>
            <person name="Yang H.T."/>
            <person name="Sudianto E."/>
            <person name="Hsu M.H."/>
            <person name="Wu K.P."/>
            <person name="Wang L.N."/>
            <person name="Leebens-Mack J.H."/>
            <person name="Tsai I.J."/>
        </authorList>
    </citation>
    <scope>NUCLEOTIDE SEQUENCE [LARGE SCALE GENOMIC DNA]</scope>
    <source>
        <strain evidence="12">cv. Chaw 1501</strain>
        <tissue evidence="11">Young leaves</tissue>
    </source>
</reference>
<keyword evidence="11" id="KW-0418">Kinase</keyword>
<protein>
    <submittedName>
        <fullName evidence="11">Putative LRR receptor-like serine/threonine-protein kinase</fullName>
    </submittedName>
</protein>
<evidence type="ECO:0000256" key="2">
    <source>
        <dbReference type="ARBA" id="ARBA00009592"/>
    </source>
</evidence>
<dbReference type="EMBL" id="QPKB01000003">
    <property type="protein sequence ID" value="RWR79758.1"/>
    <property type="molecule type" value="Genomic_DNA"/>
</dbReference>
<dbReference type="InterPro" id="IPR032675">
    <property type="entry name" value="LRR_dom_sf"/>
</dbReference>
<dbReference type="STRING" id="337451.A0A3S3MA19"/>
<evidence type="ECO:0000256" key="3">
    <source>
        <dbReference type="ARBA" id="ARBA00022475"/>
    </source>
</evidence>
<dbReference type="PANTHER" id="PTHR48062:SF52">
    <property type="entry name" value="RECEPTOR-LIKE PROTEIN 8-RELATED"/>
    <property type="match status" value="1"/>
</dbReference>
<dbReference type="GO" id="GO:0016301">
    <property type="term" value="F:kinase activity"/>
    <property type="evidence" value="ECO:0007669"/>
    <property type="project" value="UniProtKB-KW"/>
</dbReference>
<evidence type="ECO:0000256" key="10">
    <source>
        <dbReference type="ARBA" id="ARBA00037847"/>
    </source>
</evidence>
<name>A0A3S3MA19_9MAGN</name>
<keyword evidence="7" id="KW-0677">Repeat</keyword>
<dbReference type="InterPro" id="IPR051502">
    <property type="entry name" value="RLP_Defense_Trigger"/>
</dbReference>
<dbReference type="PANTHER" id="PTHR48062">
    <property type="entry name" value="RECEPTOR-LIKE PROTEIN 14"/>
    <property type="match status" value="1"/>
</dbReference>
<keyword evidence="4" id="KW-0433">Leucine-rich repeat</keyword>
<comment type="similarity">
    <text evidence="2">Belongs to the RLP family.</text>
</comment>
<evidence type="ECO:0000313" key="12">
    <source>
        <dbReference type="Proteomes" id="UP000283530"/>
    </source>
</evidence>
<evidence type="ECO:0000256" key="6">
    <source>
        <dbReference type="ARBA" id="ARBA00022729"/>
    </source>
</evidence>
<sequence length="179" mass="19892">MNMFGNLGLGHIVDVTDDIIAVEFMTKNIWNYYSSGILNLMSGVDLSCNQFTGEIPPEVGQLSGLHSLNLSFNQFIGPIPVAFETLSQIESLDLSYNRLNGTIPSELMKLNFLAVFSVAHNNLSGRIPDMKLQFAPSMKVATTATTPLWITSEQKLHIPALTPSKILKERKMMMMRQPC</sequence>
<keyword evidence="5" id="KW-0812">Transmembrane</keyword>
<dbReference type="Gene3D" id="3.80.10.10">
    <property type="entry name" value="Ribonuclease Inhibitor"/>
    <property type="match status" value="1"/>
</dbReference>
<gene>
    <name evidence="11" type="ORF">CKAN_00835200</name>
</gene>
<comment type="subcellular location">
    <subcellularLocation>
        <location evidence="1">Cell membrane</location>
    </subcellularLocation>
    <subcellularLocation>
        <location evidence="10">Endomembrane system</location>
        <topology evidence="10">Single-pass membrane protein</topology>
    </subcellularLocation>
</comment>
<evidence type="ECO:0000256" key="5">
    <source>
        <dbReference type="ARBA" id="ARBA00022692"/>
    </source>
</evidence>
<accession>A0A3S3MA19</accession>
<evidence type="ECO:0000256" key="8">
    <source>
        <dbReference type="ARBA" id="ARBA00022989"/>
    </source>
</evidence>
<keyword evidence="12" id="KW-1185">Reference proteome</keyword>
<dbReference type="GO" id="GO:0012505">
    <property type="term" value="C:endomembrane system"/>
    <property type="evidence" value="ECO:0007669"/>
    <property type="project" value="UniProtKB-SubCell"/>
</dbReference>
<dbReference type="OrthoDB" id="544346at2759"/>
<evidence type="ECO:0000256" key="7">
    <source>
        <dbReference type="ARBA" id="ARBA00022737"/>
    </source>
</evidence>
<keyword evidence="8" id="KW-1133">Transmembrane helix</keyword>
<dbReference type="FunFam" id="3.80.10.10:FF:000383">
    <property type="entry name" value="Leucine-rich repeat receptor protein kinase EMS1"/>
    <property type="match status" value="1"/>
</dbReference>
<keyword evidence="3" id="KW-1003">Cell membrane</keyword>
<organism evidence="11 12">
    <name type="scientific">Cinnamomum micranthum f. kanehirae</name>
    <dbReference type="NCBI Taxonomy" id="337451"/>
    <lineage>
        <taxon>Eukaryota</taxon>
        <taxon>Viridiplantae</taxon>
        <taxon>Streptophyta</taxon>
        <taxon>Embryophyta</taxon>
        <taxon>Tracheophyta</taxon>
        <taxon>Spermatophyta</taxon>
        <taxon>Magnoliopsida</taxon>
        <taxon>Magnoliidae</taxon>
        <taxon>Laurales</taxon>
        <taxon>Lauraceae</taxon>
        <taxon>Cinnamomum</taxon>
    </lineage>
</organism>
<dbReference type="SUPFAM" id="SSF52058">
    <property type="entry name" value="L domain-like"/>
    <property type="match status" value="1"/>
</dbReference>
<keyword evidence="11" id="KW-0675">Receptor</keyword>
<evidence type="ECO:0000256" key="9">
    <source>
        <dbReference type="ARBA" id="ARBA00023136"/>
    </source>
</evidence>
<keyword evidence="11" id="KW-0808">Transferase</keyword>
<keyword evidence="6" id="KW-0732">Signal</keyword>
<evidence type="ECO:0000313" key="11">
    <source>
        <dbReference type="EMBL" id="RWR79758.1"/>
    </source>
</evidence>
<dbReference type="GO" id="GO:0005886">
    <property type="term" value="C:plasma membrane"/>
    <property type="evidence" value="ECO:0007669"/>
    <property type="project" value="UniProtKB-SubCell"/>
</dbReference>
<dbReference type="AlphaFoldDB" id="A0A3S3MA19"/>